<feature type="binding site" evidence="8">
    <location>
        <position position="212"/>
    </location>
    <ligand>
        <name>L-glutamine</name>
        <dbReference type="ChEBI" id="CHEBI:58359"/>
    </ligand>
</feature>
<keyword evidence="3 8" id="KW-0436">Ligase</keyword>
<comment type="caution">
    <text evidence="10">The sequence shown here is derived from an EMBL/GenBank/DDBJ whole genome shotgun (WGS) entry which is preliminary data.</text>
</comment>
<dbReference type="Pfam" id="PF00117">
    <property type="entry name" value="GATase"/>
    <property type="match status" value="1"/>
</dbReference>
<evidence type="ECO:0000313" key="10">
    <source>
        <dbReference type="EMBL" id="GGE04669.1"/>
    </source>
</evidence>
<keyword evidence="8" id="KW-0055">Arginine biosynthesis</keyword>
<comment type="catalytic activity">
    <reaction evidence="8">
        <text>L-glutamine + H2O = L-glutamate + NH4(+)</text>
        <dbReference type="Rhea" id="RHEA:15889"/>
        <dbReference type="ChEBI" id="CHEBI:15377"/>
        <dbReference type="ChEBI" id="CHEBI:28938"/>
        <dbReference type="ChEBI" id="CHEBI:29985"/>
        <dbReference type="ChEBI" id="CHEBI:58359"/>
    </reaction>
</comment>
<feature type="binding site" evidence="8">
    <location>
        <position position="281"/>
    </location>
    <ligand>
        <name>L-glutamine</name>
        <dbReference type="ChEBI" id="CHEBI:58359"/>
    </ligand>
</feature>
<dbReference type="Proteomes" id="UP000625210">
    <property type="component" value="Unassembled WGS sequence"/>
</dbReference>
<dbReference type="InterPro" id="IPR035686">
    <property type="entry name" value="CPSase_GATase1"/>
</dbReference>
<dbReference type="HAMAP" id="MF_01209">
    <property type="entry name" value="CPSase_S_chain"/>
    <property type="match status" value="1"/>
</dbReference>
<dbReference type="NCBIfam" id="NF009475">
    <property type="entry name" value="PRK12838.1"/>
    <property type="match status" value="1"/>
</dbReference>
<evidence type="ECO:0000256" key="8">
    <source>
        <dbReference type="HAMAP-Rule" id="MF_01209"/>
    </source>
</evidence>
<evidence type="ECO:0000256" key="3">
    <source>
        <dbReference type="ARBA" id="ARBA00022598"/>
    </source>
</evidence>
<comment type="function">
    <text evidence="8">Small subunit of the glutamine-dependent carbamoyl phosphate synthetase (CPSase). CPSase catalyzes the formation of carbamoyl phosphate from the ammonia moiety of glutamine, carbonate, and phosphate donated by ATP, constituting the first step of 2 biosynthetic pathways, one leading to arginine and/or urea and the other to pyrimidine nucleotides. The small subunit (glutamine amidotransferase) binds and cleaves glutamine to supply the large subunit with the substrate ammonia.</text>
</comment>
<reference evidence="10" key="1">
    <citation type="journal article" date="2014" name="Int. J. Syst. Evol. Microbiol.">
        <title>Complete genome sequence of Corynebacterium casei LMG S-19264T (=DSM 44701T), isolated from a smear-ripened cheese.</title>
        <authorList>
            <consortium name="US DOE Joint Genome Institute (JGI-PGF)"/>
            <person name="Walter F."/>
            <person name="Albersmeier A."/>
            <person name="Kalinowski J."/>
            <person name="Ruckert C."/>
        </authorList>
    </citation>
    <scope>NUCLEOTIDE SEQUENCE</scope>
    <source>
        <strain evidence="10">CGMCC 1.15179</strain>
    </source>
</reference>
<dbReference type="UniPathway" id="UPA00070">
    <property type="reaction ID" value="UER00115"/>
</dbReference>
<feature type="region of interest" description="CPSase" evidence="8">
    <location>
        <begin position="1"/>
        <end position="160"/>
    </location>
</feature>
<feature type="binding site" evidence="8">
    <location>
        <position position="214"/>
    </location>
    <ligand>
        <name>L-glutamine</name>
        <dbReference type="ChEBI" id="CHEBI:58359"/>
    </ligand>
</feature>
<dbReference type="SMART" id="SM01097">
    <property type="entry name" value="CPSase_sm_chain"/>
    <property type="match status" value="1"/>
</dbReference>
<feature type="binding site" evidence="8">
    <location>
        <position position="283"/>
    </location>
    <ligand>
        <name>L-glutamine</name>
        <dbReference type="ChEBI" id="CHEBI:58359"/>
    </ligand>
</feature>
<keyword evidence="5 8" id="KW-0067">ATP-binding</keyword>
<feature type="domain" description="Carbamoyl-phosphate synthase small subunit N-terminal" evidence="9">
    <location>
        <begin position="1"/>
        <end position="125"/>
    </location>
</feature>
<comment type="catalytic activity">
    <reaction evidence="7 8">
        <text>hydrogencarbonate + L-glutamine + 2 ATP + H2O = carbamoyl phosphate + L-glutamate + 2 ADP + phosphate + 2 H(+)</text>
        <dbReference type="Rhea" id="RHEA:18633"/>
        <dbReference type="ChEBI" id="CHEBI:15377"/>
        <dbReference type="ChEBI" id="CHEBI:15378"/>
        <dbReference type="ChEBI" id="CHEBI:17544"/>
        <dbReference type="ChEBI" id="CHEBI:29985"/>
        <dbReference type="ChEBI" id="CHEBI:30616"/>
        <dbReference type="ChEBI" id="CHEBI:43474"/>
        <dbReference type="ChEBI" id="CHEBI:58228"/>
        <dbReference type="ChEBI" id="CHEBI:58359"/>
        <dbReference type="ChEBI" id="CHEBI:456216"/>
        <dbReference type="EC" id="6.3.5.5"/>
    </reaction>
</comment>
<reference evidence="10" key="2">
    <citation type="submission" date="2020-09" db="EMBL/GenBank/DDBJ databases">
        <authorList>
            <person name="Sun Q."/>
            <person name="Zhou Y."/>
        </authorList>
    </citation>
    <scope>NUCLEOTIDE SEQUENCE</scope>
    <source>
        <strain evidence="10">CGMCC 1.15179</strain>
    </source>
</reference>
<dbReference type="CDD" id="cd01744">
    <property type="entry name" value="GATase1_CPSase"/>
    <property type="match status" value="1"/>
</dbReference>
<dbReference type="AlphaFoldDB" id="A0A8J2Y8I6"/>
<dbReference type="RefSeq" id="WP_188646077.1">
    <property type="nucleotide sequence ID" value="NZ_BMHQ01000001.1"/>
</dbReference>
<accession>A0A8J2Y8I6</accession>
<dbReference type="InterPro" id="IPR017926">
    <property type="entry name" value="GATASE"/>
</dbReference>
<dbReference type="Gene3D" id="3.50.30.20">
    <property type="entry name" value="Carbamoyl-phosphate synthase small subunit, N-terminal domain"/>
    <property type="match status" value="1"/>
</dbReference>
<dbReference type="EMBL" id="BMHQ01000001">
    <property type="protein sequence ID" value="GGE04669.1"/>
    <property type="molecule type" value="Genomic_DNA"/>
</dbReference>
<dbReference type="InterPro" id="IPR002474">
    <property type="entry name" value="CarbamoylP_synth_ssu_N"/>
</dbReference>
<evidence type="ECO:0000256" key="5">
    <source>
        <dbReference type="ARBA" id="ARBA00022840"/>
    </source>
</evidence>
<comment type="similarity">
    <text evidence="2 8">Belongs to the CarA family.</text>
</comment>
<keyword evidence="8" id="KW-0665">Pyrimidine biosynthesis</keyword>
<dbReference type="Gene3D" id="3.40.50.880">
    <property type="match status" value="1"/>
</dbReference>
<feature type="active site" evidence="8">
    <location>
        <position position="324"/>
    </location>
</feature>
<evidence type="ECO:0000259" key="9">
    <source>
        <dbReference type="SMART" id="SM01097"/>
    </source>
</evidence>
<dbReference type="PANTHER" id="PTHR43418">
    <property type="entry name" value="MULTIFUNCTIONAL TRYPTOPHAN BIOSYNTHESIS PROTEIN-RELATED"/>
    <property type="match status" value="1"/>
</dbReference>
<keyword evidence="11" id="KW-1185">Reference proteome</keyword>
<dbReference type="SUPFAM" id="SSF52317">
    <property type="entry name" value="Class I glutamine amidotransferase-like"/>
    <property type="match status" value="1"/>
</dbReference>
<dbReference type="PRINTS" id="PR00097">
    <property type="entry name" value="ANTSNTHASEII"/>
</dbReference>
<dbReference type="GO" id="GO:0004088">
    <property type="term" value="F:carbamoyl-phosphate synthase (glutamine-hydrolyzing) activity"/>
    <property type="evidence" value="ECO:0007669"/>
    <property type="project" value="UniProtKB-UniRule"/>
</dbReference>
<feature type="active site" evidence="8">
    <location>
        <position position="326"/>
    </location>
</feature>
<dbReference type="NCBIfam" id="TIGR01368">
    <property type="entry name" value="CPSaseIIsmall"/>
    <property type="match status" value="1"/>
</dbReference>
<comment type="subunit">
    <text evidence="8">Composed of two chains; the small (or glutamine) chain promotes the hydrolysis of glutamine to ammonia, which is used by the large (or ammonia) chain to synthesize carbamoyl phosphate. Tetramer of heterodimers (alpha,beta)4.</text>
</comment>
<evidence type="ECO:0000256" key="1">
    <source>
        <dbReference type="ARBA" id="ARBA00005077"/>
    </source>
</evidence>
<dbReference type="InterPro" id="IPR036480">
    <property type="entry name" value="CarbP_synth_ssu_N_sf"/>
</dbReference>
<feature type="binding site" evidence="8">
    <location>
        <position position="240"/>
    </location>
    <ligand>
        <name>L-glutamine</name>
        <dbReference type="ChEBI" id="CHEBI:58359"/>
    </ligand>
</feature>
<dbReference type="Pfam" id="PF00988">
    <property type="entry name" value="CPSase_sm_chain"/>
    <property type="match status" value="1"/>
</dbReference>
<dbReference type="PRINTS" id="PR00099">
    <property type="entry name" value="CPSGATASE"/>
</dbReference>
<dbReference type="InterPro" id="IPR029062">
    <property type="entry name" value="Class_I_gatase-like"/>
</dbReference>
<comment type="pathway">
    <text evidence="8">Pyrimidine metabolism; UMP biosynthesis via de novo pathway; (S)-dihydroorotate from bicarbonate: step 1/3.</text>
</comment>
<dbReference type="InterPro" id="IPR050472">
    <property type="entry name" value="Anth_synth/Amidotransfase"/>
</dbReference>
<dbReference type="SUPFAM" id="SSF52021">
    <property type="entry name" value="Carbamoyl phosphate synthetase, small subunit N-terminal domain"/>
    <property type="match status" value="1"/>
</dbReference>
<evidence type="ECO:0000256" key="2">
    <source>
        <dbReference type="ARBA" id="ARBA00007800"/>
    </source>
</evidence>
<proteinExistence type="inferred from homology"/>
<dbReference type="EC" id="6.3.5.5" evidence="8"/>
<dbReference type="PRINTS" id="PR00096">
    <property type="entry name" value="GATASE"/>
</dbReference>
<dbReference type="UniPathway" id="UPA00068">
    <property type="reaction ID" value="UER00171"/>
</dbReference>
<dbReference type="GO" id="GO:0005524">
    <property type="term" value="F:ATP binding"/>
    <property type="evidence" value="ECO:0007669"/>
    <property type="project" value="UniProtKB-UniRule"/>
</dbReference>
<keyword evidence="8" id="KW-0028">Amino-acid biosynthesis</keyword>
<evidence type="ECO:0000256" key="4">
    <source>
        <dbReference type="ARBA" id="ARBA00022741"/>
    </source>
</evidence>
<feature type="active site" description="Nucleophile" evidence="8">
    <location>
        <position position="239"/>
    </location>
</feature>
<keyword evidence="6 8" id="KW-0315">Glutamine amidotransferase</keyword>
<evidence type="ECO:0000256" key="7">
    <source>
        <dbReference type="ARBA" id="ARBA00048816"/>
    </source>
</evidence>
<dbReference type="PROSITE" id="PS51273">
    <property type="entry name" value="GATASE_TYPE_1"/>
    <property type="match status" value="1"/>
</dbReference>
<comment type="pathway">
    <text evidence="1 8">Amino-acid biosynthesis; L-arginine biosynthesis; carbamoyl phosphate from bicarbonate: step 1/1.</text>
</comment>
<feature type="binding site" evidence="8">
    <location>
        <position position="284"/>
    </location>
    <ligand>
        <name>L-glutamine</name>
        <dbReference type="ChEBI" id="CHEBI:58359"/>
    </ligand>
</feature>
<dbReference type="GO" id="GO:0044205">
    <property type="term" value="P:'de novo' UMP biosynthetic process"/>
    <property type="evidence" value="ECO:0007669"/>
    <property type="project" value="UniProtKB-UniRule"/>
</dbReference>
<keyword evidence="4 8" id="KW-0547">Nucleotide-binding</keyword>
<dbReference type="GO" id="GO:0006526">
    <property type="term" value="P:L-arginine biosynthetic process"/>
    <property type="evidence" value="ECO:0007669"/>
    <property type="project" value="UniProtKB-UniRule"/>
</dbReference>
<dbReference type="InterPro" id="IPR006274">
    <property type="entry name" value="CarbamoylP_synth_ssu"/>
</dbReference>
<feature type="binding site" evidence="8">
    <location>
        <position position="243"/>
    </location>
    <ligand>
        <name>L-glutamine</name>
        <dbReference type="ChEBI" id="CHEBI:58359"/>
    </ligand>
</feature>
<gene>
    <name evidence="8 10" type="primary">carA</name>
    <name evidence="10" type="ORF">GCM10011571_02160</name>
</gene>
<organism evidence="10 11">
    <name type="scientific">Marinithermofilum abyssi</name>
    <dbReference type="NCBI Taxonomy" id="1571185"/>
    <lineage>
        <taxon>Bacteria</taxon>
        <taxon>Bacillati</taxon>
        <taxon>Bacillota</taxon>
        <taxon>Bacilli</taxon>
        <taxon>Bacillales</taxon>
        <taxon>Thermoactinomycetaceae</taxon>
        <taxon>Marinithermofilum</taxon>
    </lineage>
</organism>
<sequence>MKAYLVFEDGEVFPGEWIGSPREVPGEVVFTTGMTGYQEVVSDPSYAGQIVTFTYPLIGNYSTVPGEEESDAPQCAGVVMSELFEGDPHLKTWLDRHGVPGITGVDTRSVVKKVRTQGAVRGVIRSVPEPWSAEWPDPLSLEWVHRVSVKEPVTYQGKSPEALHVVLVDFGYKKSIREALLEAGCRVTVVPYTTDPATLAEMKPDGLLLSNGPGDPKALLPFLSGWQSLIGQIPTMGICLGHQLLALALGGDTERLPFGHRGSNHPVKELTTGRVMITSQNHGYAVKADSLNPKEWQITHKNINDGSVEGIMHRNLPVTAVQFHPEAHPGPSDAAFLFERFVKQMTEAKEVVMHG</sequence>
<dbReference type="GO" id="GO:0006207">
    <property type="term" value="P:'de novo' pyrimidine nucleobase biosynthetic process"/>
    <property type="evidence" value="ECO:0007669"/>
    <property type="project" value="InterPro"/>
</dbReference>
<feature type="binding site" evidence="8">
    <location>
        <position position="45"/>
    </location>
    <ligand>
        <name>L-glutamine</name>
        <dbReference type="ChEBI" id="CHEBI:58359"/>
    </ligand>
</feature>
<dbReference type="PANTHER" id="PTHR43418:SF7">
    <property type="entry name" value="CARBAMOYL-PHOSPHATE SYNTHASE SMALL CHAIN"/>
    <property type="match status" value="1"/>
</dbReference>
<evidence type="ECO:0000256" key="6">
    <source>
        <dbReference type="ARBA" id="ARBA00022962"/>
    </source>
</evidence>
<protein>
    <recommendedName>
        <fullName evidence="8">Carbamoyl phosphate synthase small chain</fullName>
        <ecNumber evidence="8">6.3.5.5</ecNumber>
    </recommendedName>
    <alternativeName>
        <fullName evidence="8">Carbamoyl phosphate synthetase glutamine chain</fullName>
    </alternativeName>
</protein>
<dbReference type="GO" id="GO:0006541">
    <property type="term" value="P:glutamine metabolic process"/>
    <property type="evidence" value="ECO:0007669"/>
    <property type="project" value="InterPro"/>
</dbReference>
<evidence type="ECO:0000313" key="11">
    <source>
        <dbReference type="Proteomes" id="UP000625210"/>
    </source>
</evidence>
<name>A0A8J2Y8I6_9BACL</name>